<gene>
    <name evidence="1" type="ORF">GCM10022268_14520</name>
</gene>
<evidence type="ECO:0000313" key="1">
    <source>
        <dbReference type="EMBL" id="GAA3706042.1"/>
    </source>
</evidence>
<name>A0ABP7DI69_9SPHN</name>
<comment type="caution">
    <text evidence="1">The sequence shown here is derived from an EMBL/GenBank/DDBJ whole genome shotgun (WGS) entry which is preliminary data.</text>
</comment>
<evidence type="ECO:0000313" key="2">
    <source>
        <dbReference type="Proteomes" id="UP001500523"/>
    </source>
</evidence>
<proteinExistence type="predicted"/>
<dbReference type="RefSeq" id="WP_344692707.1">
    <property type="nucleotide sequence ID" value="NZ_BAABBF010000003.1"/>
</dbReference>
<accession>A0ABP7DI69</accession>
<dbReference type="EMBL" id="BAABBF010000003">
    <property type="protein sequence ID" value="GAA3706042.1"/>
    <property type="molecule type" value="Genomic_DNA"/>
</dbReference>
<dbReference type="Proteomes" id="UP001500523">
    <property type="component" value="Unassembled WGS sequence"/>
</dbReference>
<organism evidence="1 2">
    <name type="scientific">Sphingomonas cynarae</name>
    <dbReference type="NCBI Taxonomy" id="930197"/>
    <lineage>
        <taxon>Bacteria</taxon>
        <taxon>Pseudomonadati</taxon>
        <taxon>Pseudomonadota</taxon>
        <taxon>Alphaproteobacteria</taxon>
        <taxon>Sphingomonadales</taxon>
        <taxon>Sphingomonadaceae</taxon>
        <taxon>Sphingomonas</taxon>
    </lineage>
</organism>
<sequence length="114" mass="12268">MLPLMLALIDDVDALVRSARTLTAAEQRCVAAADTTDITVCGRRRADRFRVPFVVYEPGDPRHEGVAAERHRLLAKTDNCQERRAIMVSCGFVGVTMTSGGGKTALGGARKLAP</sequence>
<protein>
    <submittedName>
        <fullName evidence="1">Uncharacterized protein</fullName>
    </submittedName>
</protein>
<reference evidence="2" key="1">
    <citation type="journal article" date="2019" name="Int. J. Syst. Evol. Microbiol.">
        <title>The Global Catalogue of Microorganisms (GCM) 10K type strain sequencing project: providing services to taxonomists for standard genome sequencing and annotation.</title>
        <authorList>
            <consortium name="The Broad Institute Genomics Platform"/>
            <consortium name="The Broad Institute Genome Sequencing Center for Infectious Disease"/>
            <person name="Wu L."/>
            <person name="Ma J."/>
        </authorList>
    </citation>
    <scope>NUCLEOTIDE SEQUENCE [LARGE SCALE GENOMIC DNA]</scope>
    <source>
        <strain evidence="2">JCM 17498</strain>
    </source>
</reference>
<keyword evidence="2" id="KW-1185">Reference proteome</keyword>